<keyword evidence="2" id="KW-1133">Transmembrane helix</keyword>
<keyword evidence="2" id="KW-0812">Transmembrane</keyword>
<feature type="region of interest" description="Disordered" evidence="1">
    <location>
        <begin position="209"/>
        <end position="369"/>
    </location>
</feature>
<evidence type="ECO:0000256" key="2">
    <source>
        <dbReference type="SAM" id="Phobius"/>
    </source>
</evidence>
<dbReference type="EMBL" id="KN823273">
    <property type="protein sequence ID" value="KIO18622.1"/>
    <property type="molecule type" value="Genomic_DNA"/>
</dbReference>
<sequence length="369" mass="38040">MTQIGSVCVGNVKGWADVTRQTGILGNAFFRNAYVVFTATTDPSTNSIGLANRPLIDGRGKDSATKNVVIGGVVGGLVFLICVGLAVFFVARHWKTRRRSPPSAIFASAVSGGSIDDEYASGGGGGEKRHSVRNTASFLGLGSPTSKSSGHNYVAEPWMPPASSASHGLGSGGSERGVVVAPWTPQAPSEQAFLSPTGNALDTTVVTLPYSTPSQHSHSPLPPLPQTPMSGGSATSPAPTSYRNPSPKRPMSGQSYASYSPLPTSDSPRPRSSSVASSNPTSPTPLLSSQQQYMSGPGSASQYHGGPPSSQYHGGAVLPQYSSASQYLGTSPSSQYQAQPPPQQIQSLPPGARPRSLPPPPPGQGGRSF</sequence>
<feature type="compositionally biased region" description="Low complexity" evidence="1">
    <location>
        <begin position="331"/>
        <end position="355"/>
    </location>
</feature>
<reference evidence="4 5" key="1">
    <citation type="submission" date="2014-04" db="EMBL/GenBank/DDBJ databases">
        <authorList>
            <consortium name="DOE Joint Genome Institute"/>
            <person name="Kuo A."/>
            <person name="Girlanda M."/>
            <person name="Perotto S."/>
            <person name="Kohler A."/>
            <person name="Nagy L.G."/>
            <person name="Floudas D."/>
            <person name="Copeland A."/>
            <person name="Barry K.W."/>
            <person name="Cichocki N."/>
            <person name="Veneault-Fourrey C."/>
            <person name="LaButti K."/>
            <person name="Lindquist E.A."/>
            <person name="Lipzen A."/>
            <person name="Lundell T."/>
            <person name="Morin E."/>
            <person name="Murat C."/>
            <person name="Sun H."/>
            <person name="Tunlid A."/>
            <person name="Henrissat B."/>
            <person name="Grigoriev I.V."/>
            <person name="Hibbett D.S."/>
            <person name="Martin F."/>
            <person name="Nordberg H.P."/>
            <person name="Cantor M.N."/>
            <person name="Hua S.X."/>
        </authorList>
    </citation>
    <scope>NUCLEOTIDE SEQUENCE [LARGE SCALE GENOMIC DNA]</scope>
    <source>
        <strain evidence="4 5">MUT 4182</strain>
    </source>
</reference>
<evidence type="ECO:0000313" key="4">
    <source>
        <dbReference type="EMBL" id="KIO18622.1"/>
    </source>
</evidence>
<protein>
    <recommendedName>
        <fullName evidence="3">Peptidase A1 domain-containing protein</fullName>
    </recommendedName>
</protein>
<gene>
    <name evidence="4" type="ORF">M407DRAFT_31732</name>
</gene>
<dbReference type="STRING" id="1051891.A0A0C3LAU4"/>
<dbReference type="PROSITE" id="PS51767">
    <property type="entry name" value="PEPTIDASE_A1"/>
    <property type="match status" value="1"/>
</dbReference>
<dbReference type="AlphaFoldDB" id="A0A0C3LAU4"/>
<organism evidence="4 5">
    <name type="scientific">Tulasnella calospora MUT 4182</name>
    <dbReference type="NCBI Taxonomy" id="1051891"/>
    <lineage>
        <taxon>Eukaryota</taxon>
        <taxon>Fungi</taxon>
        <taxon>Dikarya</taxon>
        <taxon>Basidiomycota</taxon>
        <taxon>Agaricomycotina</taxon>
        <taxon>Agaricomycetes</taxon>
        <taxon>Cantharellales</taxon>
        <taxon>Tulasnellaceae</taxon>
        <taxon>Tulasnella</taxon>
    </lineage>
</organism>
<reference evidence="5" key="2">
    <citation type="submission" date="2015-01" db="EMBL/GenBank/DDBJ databases">
        <title>Evolutionary Origins and Diversification of the Mycorrhizal Mutualists.</title>
        <authorList>
            <consortium name="DOE Joint Genome Institute"/>
            <consortium name="Mycorrhizal Genomics Consortium"/>
            <person name="Kohler A."/>
            <person name="Kuo A."/>
            <person name="Nagy L.G."/>
            <person name="Floudas D."/>
            <person name="Copeland A."/>
            <person name="Barry K.W."/>
            <person name="Cichocki N."/>
            <person name="Veneault-Fourrey C."/>
            <person name="LaButti K."/>
            <person name="Lindquist E.A."/>
            <person name="Lipzen A."/>
            <person name="Lundell T."/>
            <person name="Morin E."/>
            <person name="Murat C."/>
            <person name="Riley R."/>
            <person name="Ohm R."/>
            <person name="Sun H."/>
            <person name="Tunlid A."/>
            <person name="Henrissat B."/>
            <person name="Grigoriev I.V."/>
            <person name="Hibbett D.S."/>
            <person name="Martin F."/>
        </authorList>
    </citation>
    <scope>NUCLEOTIDE SEQUENCE [LARGE SCALE GENOMIC DNA]</scope>
    <source>
        <strain evidence="5">MUT 4182</strain>
    </source>
</reference>
<feature type="compositionally biased region" description="Low complexity" evidence="1">
    <location>
        <begin position="260"/>
        <end position="292"/>
    </location>
</feature>
<dbReference type="InterPro" id="IPR033121">
    <property type="entry name" value="PEPTIDASE_A1"/>
</dbReference>
<feature type="compositionally biased region" description="Polar residues" evidence="1">
    <location>
        <begin position="320"/>
        <end position="330"/>
    </location>
</feature>
<evidence type="ECO:0000259" key="3">
    <source>
        <dbReference type="PROSITE" id="PS51767"/>
    </source>
</evidence>
<evidence type="ECO:0000256" key="1">
    <source>
        <dbReference type="SAM" id="MobiDB-lite"/>
    </source>
</evidence>
<keyword evidence="5" id="KW-1185">Reference proteome</keyword>
<feature type="compositionally biased region" description="Polar residues" evidence="1">
    <location>
        <begin position="298"/>
        <end position="312"/>
    </location>
</feature>
<name>A0A0C3LAU4_9AGAM</name>
<dbReference type="HOGENOM" id="CLU_750464_0_0_1"/>
<accession>A0A0C3LAU4</accession>
<dbReference type="OrthoDB" id="3300659at2759"/>
<feature type="domain" description="Peptidase A1" evidence="3">
    <location>
        <begin position="1"/>
        <end position="51"/>
    </location>
</feature>
<proteinExistence type="predicted"/>
<feature type="transmembrane region" description="Helical" evidence="2">
    <location>
        <begin position="68"/>
        <end position="91"/>
    </location>
</feature>
<evidence type="ECO:0000313" key="5">
    <source>
        <dbReference type="Proteomes" id="UP000054248"/>
    </source>
</evidence>
<dbReference type="Proteomes" id="UP000054248">
    <property type="component" value="Unassembled WGS sequence"/>
</dbReference>
<feature type="compositionally biased region" description="Polar residues" evidence="1">
    <location>
        <begin position="229"/>
        <end position="244"/>
    </location>
</feature>
<keyword evidence="2" id="KW-0472">Membrane</keyword>